<reference evidence="1 2" key="1">
    <citation type="submission" date="2015-01" db="EMBL/GenBank/DDBJ databases">
        <title>Evolution of Trichinella species and genotypes.</title>
        <authorList>
            <person name="Korhonen P.K."/>
            <person name="Edoardo P."/>
            <person name="Giuseppe L.R."/>
            <person name="Gasser R.B."/>
        </authorList>
    </citation>
    <scope>NUCLEOTIDE SEQUENCE [LARGE SCALE GENOMIC DNA]</scope>
    <source>
        <strain evidence="1">ISS588</strain>
    </source>
</reference>
<dbReference type="Proteomes" id="UP000054805">
    <property type="component" value="Unassembled WGS sequence"/>
</dbReference>
<dbReference type="PANTHER" id="PTHR12997:SF5">
    <property type="entry name" value="ENDONUCLEASE_EXONUCLEASE_PHOSPHATASE FAMILY PROTEIN"/>
    <property type="match status" value="1"/>
</dbReference>
<dbReference type="EMBL" id="JYDS01000091">
    <property type="protein sequence ID" value="KRZ26000.1"/>
    <property type="molecule type" value="Genomic_DNA"/>
</dbReference>
<dbReference type="InterPro" id="IPR039737">
    <property type="entry name" value="INPP5A"/>
</dbReference>
<evidence type="ECO:0000313" key="2">
    <source>
        <dbReference type="Proteomes" id="UP000054805"/>
    </source>
</evidence>
<organism evidence="1 2">
    <name type="scientific">Trichinella pseudospiralis</name>
    <name type="common">Parasitic roundworm</name>
    <dbReference type="NCBI Taxonomy" id="6337"/>
    <lineage>
        <taxon>Eukaryota</taxon>
        <taxon>Metazoa</taxon>
        <taxon>Ecdysozoa</taxon>
        <taxon>Nematoda</taxon>
        <taxon>Enoplea</taxon>
        <taxon>Dorylaimia</taxon>
        <taxon>Trichinellida</taxon>
        <taxon>Trichinellidae</taxon>
        <taxon>Trichinella</taxon>
    </lineage>
</organism>
<comment type="caution">
    <text evidence="1">The sequence shown here is derived from an EMBL/GenBank/DDBJ whole genome shotgun (WGS) entry which is preliminary data.</text>
</comment>
<protein>
    <submittedName>
        <fullName evidence="1">Type I inositol 1,4,5-trisphosphate 5-phosphatase</fullName>
    </submittedName>
</protein>
<dbReference type="InterPro" id="IPR036691">
    <property type="entry name" value="Endo/exonu/phosph_ase_sf"/>
</dbReference>
<evidence type="ECO:0000313" key="1">
    <source>
        <dbReference type="EMBL" id="KRZ26000.1"/>
    </source>
</evidence>
<dbReference type="GO" id="GO:0004445">
    <property type="term" value="F:inositol-polyphosphate 5-phosphatase activity"/>
    <property type="evidence" value="ECO:0007669"/>
    <property type="project" value="InterPro"/>
</dbReference>
<name>A0A0V1ITH2_TRIPS</name>
<dbReference type="Gene3D" id="3.60.10.10">
    <property type="entry name" value="Endonuclease/exonuclease/phosphatase"/>
    <property type="match status" value="1"/>
</dbReference>
<accession>A0A0V1ITH2</accession>
<sequence length="485" mass="55981">LKVHKLNSISLDNFQMEYIRKRIRIELIFIIFVQLCPQQLTSFYDALLLLLLSSCKAANQCARLFSFFTFQHGLLVLYTNSYNSKISSSRCGLCKTLVVNFCVSLQSAQHSKSITDKRSNQASERNILSDLQQTNQLPAKKKKTFFFVHNLLFYTSMTSPDYTRMIFITANVASLFNEPKKVLETWSATVAKEIGDQKPGMCNIYYCKAIAQPALFDYRMNSYVTVKGDLHEAANQSTNVDFEKIGGNAEHPVGFMMTRWLLHNKSFDFVNLVLSPDNSPLDGCLNWPSENSHRRRHEFSLILERLETYMNEECVVFFGNFNCSIDCERFLKDQMNLNKARIVENDNNDELEAYDLSLRKVFTVTRTQFNFHENHDWLFGTCNGQLVRKYDCELEPFLKGSLYEPNIYFAPTDPYELGPTFGKEPNFVRTECPAWRSRVLINQRTREKIHHDSFSSSGLYYGLVGEAEYLGQSKPVAMICTICLK</sequence>
<proteinExistence type="predicted"/>
<dbReference type="PANTHER" id="PTHR12997">
    <property type="entry name" value="TYPE I INOSITOL-1,4,5-TRISPHOSPHATE 5-PHOSPHATASE"/>
    <property type="match status" value="1"/>
</dbReference>
<keyword evidence="2" id="KW-1185">Reference proteome</keyword>
<dbReference type="AlphaFoldDB" id="A0A0V1ITH2"/>
<feature type="non-terminal residue" evidence="1">
    <location>
        <position position="1"/>
    </location>
</feature>
<dbReference type="SUPFAM" id="SSF56219">
    <property type="entry name" value="DNase I-like"/>
    <property type="match status" value="1"/>
</dbReference>
<gene>
    <name evidence="1" type="primary">INPP5A</name>
    <name evidence="1" type="ORF">T4B_7088</name>
</gene>